<comment type="caution">
    <text evidence="2">The sequence shown here is derived from an EMBL/GenBank/DDBJ whole genome shotgun (WGS) entry which is preliminary data.</text>
</comment>
<gene>
    <name evidence="2" type="ORF">L596_022312</name>
</gene>
<dbReference type="OrthoDB" id="5798369at2759"/>
<evidence type="ECO:0000313" key="2">
    <source>
        <dbReference type="EMBL" id="TKR70268.1"/>
    </source>
</evidence>
<sequence length="253" mass="28743">MLKEIWMKFFGDHKVHWIHFGKKHKFSFSKDDVDEEPIFEILMRKVRTRAPSSTTSSLTTTSADDRPALPEIILRSDDDVRTAIHESKHKLKIYTTVRDLPKDPKGAEKMPEKDSKPKRSQSVPPMSQPALDLQRLSMGPRQSRLTVGDAPQTQSFRHFSSRLRSRDPISPNSDRSMSRGSMMSYSPSYPYGSQIPIPRPMNYGFPPPNFLLGLFLTGGHGPFYARDPFLGAHPGFGSWNGRGYYNTAWGPVF</sequence>
<reference evidence="2 3" key="2">
    <citation type="journal article" date="2019" name="G3 (Bethesda)">
        <title>Hybrid Assembly of the Genome of the Entomopathogenic Nematode Steinernema carpocapsae Identifies the X-Chromosome.</title>
        <authorList>
            <person name="Serra L."/>
            <person name="Macchietto M."/>
            <person name="Macias-Munoz A."/>
            <person name="McGill C.J."/>
            <person name="Rodriguez I.M."/>
            <person name="Rodriguez B."/>
            <person name="Murad R."/>
            <person name="Mortazavi A."/>
        </authorList>
    </citation>
    <scope>NUCLEOTIDE SEQUENCE [LARGE SCALE GENOMIC DNA]</scope>
    <source>
        <strain evidence="2 3">ALL</strain>
    </source>
</reference>
<evidence type="ECO:0000313" key="3">
    <source>
        <dbReference type="Proteomes" id="UP000298663"/>
    </source>
</evidence>
<feature type="region of interest" description="Disordered" evidence="1">
    <location>
        <begin position="95"/>
        <end position="181"/>
    </location>
</feature>
<evidence type="ECO:0000256" key="1">
    <source>
        <dbReference type="SAM" id="MobiDB-lite"/>
    </source>
</evidence>
<accession>A0A4U5MLD7</accession>
<protein>
    <submittedName>
        <fullName evidence="2">Uncharacterized protein</fullName>
    </submittedName>
</protein>
<name>A0A4U5MLD7_STECR</name>
<feature type="compositionally biased region" description="Basic and acidic residues" evidence="1">
    <location>
        <begin position="99"/>
        <end position="117"/>
    </location>
</feature>
<proteinExistence type="predicted"/>
<dbReference type="AlphaFoldDB" id="A0A4U5MLD7"/>
<organism evidence="2 3">
    <name type="scientific">Steinernema carpocapsae</name>
    <name type="common">Entomopathogenic nematode</name>
    <dbReference type="NCBI Taxonomy" id="34508"/>
    <lineage>
        <taxon>Eukaryota</taxon>
        <taxon>Metazoa</taxon>
        <taxon>Ecdysozoa</taxon>
        <taxon>Nematoda</taxon>
        <taxon>Chromadorea</taxon>
        <taxon>Rhabditida</taxon>
        <taxon>Tylenchina</taxon>
        <taxon>Panagrolaimomorpha</taxon>
        <taxon>Strongyloidoidea</taxon>
        <taxon>Steinernematidae</taxon>
        <taxon>Steinernema</taxon>
    </lineage>
</organism>
<keyword evidence="3" id="KW-1185">Reference proteome</keyword>
<dbReference type="EMBL" id="AZBU02000007">
    <property type="protein sequence ID" value="TKR70268.1"/>
    <property type="molecule type" value="Genomic_DNA"/>
</dbReference>
<dbReference type="Proteomes" id="UP000298663">
    <property type="component" value="Unassembled WGS sequence"/>
</dbReference>
<reference evidence="2 3" key="1">
    <citation type="journal article" date="2015" name="Genome Biol.">
        <title>Comparative genomics of Steinernema reveals deeply conserved gene regulatory networks.</title>
        <authorList>
            <person name="Dillman A.R."/>
            <person name="Macchietto M."/>
            <person name="Porter C.F."/>
            <person name="Rogers A."/>
            <person name="Williams B."/>
            <person name="Antoshechkin I."/>
            <person name="Lee M.M."/>
            <person name="Goodwin Z."/>
            <person name="Lu X."/>
            <person name="Lewis E.E."/>
            <person name="Goodrich-Blair H."/>
            <person name="Stock S.P."/>
            <person name="Adams B.J."/>
            <person name="Sternberg P.W."/>
            <person name="Mortazavi A."/>
        </authorList>
    </citation>
    <scope>NUCLEOTIDE SEQUENCE [LARGE SCALE GENOMIC DNA]</scope>
    <source>
        <strain evidence="2 3">ALL</strain>
    </source>
</reference>